<dbReference type="GO" id="GO:0005634">
    <property type="term" value="C:nucleus"/>
    <property type="evidence" value="ECO:0007669"/>
    <property type="project" value="UniProtKB-SubCell"/>
</dbReference>
<dbReference type="PANTHER" id="PTHR22846">
    <property type="entry name" value="WD40 REPEAT PROTEIN"/>
    <property type="match status" value="1"/>
</dbReference>
<dbReference type="STRING" id="6669.E9GRQ2"/>
<keyword evidence="4" id="KW-0539">Nucleus</keyword>
<dbReference type="PhylomeDB" id="E9GRQ2"/>
<dbReference type="AlphaFoldDB" id="E9GRQ2"/>
<evidence type="ECO:0000313" key="6">
    <source>
        <dbReference type="Proteomes" id="UP000000305"/>
    </source>
</evidence>
<sequence length="67" mass="7741">GSYDGYARTWTTDGRLASTLGHHKGPTFALKWNKNGNFILSAGFDIEVDPSFHFFKRKLLILMYFFH</sequence>
<dbReference type="eggNOG" id="KOG0273">
    <property type="taxonomic scope" value="Eukaryota"/>
</dbReference>
<keyword evidence="2" id="KW-0853">WD repeat</keyword>
<dbReference type="GO" id="GO:0003714">
    <property type="term" value="F:transcription corepressor activity"/>
    <property type="evidence" value="ECO:0007669"/>
    <property type="project" value="InterPro"/>
</dbReference>
<evidence type="ECO:0000313" key="5">
    <source>
        <dbReference type="EMBL" id="EFX77810.1"/>
    </source>
</evidence>
<dbReference type="Proteomes" id="UP000000305">
    <property type="component" value="Unassembled WGS sequence"/>
</dbReference>
<comment type="subcellular location">
    <subcellularLocation>
        <location evidence="1">Nucleus</location>
    </subcellularLocation>
</comment>
<evidence type="ECO:0000256" key="3">
    <source>
        <dbReference type="ARBA" id="ARBA00022737"/>
    </source>
</evidence>
<organism evidence="5 6">
    <name type="scientific">Daphnia pulex</name>
    <name type="common">Water flea</name>
    <dbReference type="NCBI Taxonomy" id="6669"/>
    <lineage>
        <taxon>Eukaryota</taxon>
        <taxon>Metazoa</taxon>
        <taxon>Ecdysozoa</taxon>
        <taxon>Arthropoda</taxon>
        <taxon>Crustacea</taxon>
        <taxon>Branchiopoda</taxon>
        <taxon>Diplostraca</taxon>
        <taxon>Cladocera</taxon>
        <taxon>Anomopoda</taxon>
        <taxon>Daphniidae</taxon>
        <taxon>Daphnia</taxon>
    </lineage>
</organism>
<name>E9GRQ2_DAPPU</name>
<keyword evidence="6" id="KW-1185">Reference proteome</keyword>
<dbReference type="Gene3D" id="2.130.10.10">
    <property type="entry name" value="YVTN repeat-like/Quinoprotein amine dehydrogenase"/>
    <property type="match status" value="1"/>
</dbReference>
<protein>
    <submittedName>
        <fullName evidence="5">Uncharacterized protein</fullName>
    </submittedName>
</protein>
<dbReference type="SUPFAM" id="SSF50978">
    <property type="entry name" value="WD40 repeat-like"/>
    <property type="match status" value="1"/>
</dbReference>
<evidence type="ECO:0000256" key="4">
    <source>
        <dbReference type="ARBA" id="ARBA00023242"/>
    </source>
</evidence>
<dbReference type="InterPro" id="IPR045183">
    <property type="entry name" value="Ebi-like"/>
</dbReference>
<dbReference type="InterPro" id="IPR015943">
    <property type="entry name" value="WD40/YVTN_repeat-like_dom_sf"/>
</dbReference>
<dbReference type="HOGENOM" id="CLU_2819862_0_0_1"/>
<keyword evidence="3" id="KW-0677">Repeat</keyword>
<evidence type="ECO:0000256" key="1">
    <source>
        <dbReference type="ARBA" id="ARBA00004123"/>
    </source>
</evidence>
<dbReference type="EMBL" id="GL732560">
    <property type="protein sequence ID" value="EFX77810.1"/>
    <property type="molecule type" value="Genomic_DNA"/>
</dbReference>
<accession>E9GRQ2</accession>
<evidence type="ECO:0000256" key="2">
    <source>
        <dbReference type="ARBA" id="ARBA00022574"/>
    </source>
</evidence>
<proteinExistence type="predicted"/>
<dbReference type="InParanoid" id="E9GRQ2"/>
<feature type="non-terminal residue" evidence="5">
    <location>
        <position position="1"/>
    </location>
</feature>
<dbReference type="InterPro" id="IPR036322">
    <property type="entry name" value="WD40_repeat_dom_sf"/>
</dbReference>
<dbReference type="PANTHER" id="PTHR22846:SF2">
    <property type="entry name" value="F-BOX-LIKE_WD REPEAT-CONTAINING PROTEIN EBI"/>
    <property type="match status" value="1"/>
</dbReference>
<dbReference type="OrthoDB" id="1367865at2759"/>
<gene>
    <name evidence="5" type="ORF">DAPPUDRAFT_53804</name>
</gene>
<reference evidence="5 6" key="1">
    <citation type="journal article" date="2011" name="Science">
        <title>The ecoresponsive genome of Daphnia pulex.</title>
        <authorList>
            <person name="Colbourne J.K."/>
            <person name="Pfrender M.E."/>
            <person name="Gilbert D."/>
            <person name="Thomas W.K."/>
            <person name="Tucker A."/>
            <person name="Oakley T.H."/>
            <person name="Tokishita S."/>
            <person name="Aerts A."/>
            <person name="Arnold G.J."/>
            <person name="Basu M.K."/>
            <person name="Bauer D.J."/>
            <person name="Caceres C.E."/>
            <person name="Carmel L."/>
            <person name="Casola C."/>
            <person name="Choi J.H."/>
            <person name="Detter J.C."/>
            <person name="Dong Q."/>
            <person name="Dusheyko S."/>
            <person name="Eads B.D."/>
            <person name="Frohlich T."/>
            <person name="Geiler-Samerotte K.A."/>
            <person name="Gerlach D."/>
            <person name="Hatcher P."/>
            <person name="Jogdeo S."/>
            <person name="Krijgsveld J."/>
            <person name="Kriventseva E.V."/>
            <person name="Kultz D."/>
            <person name="Laforsch C."/>
            <person name="Lindquist E."/>
            <person name="Lopez J."/>
            <person name="Manak J.R."/>
            <person name="Muller J."/>
            <person name="Pangilinan J."/>
            <person name="Patwardhan R.P."/>
            <person name="Pitluck S."/>
            <person name="Pritham E.J."/>
            <person name="Rechtsteiner A."/>
            <person name="Rho M."/>
            <person name="Rogozin I.B."/>
            <person name="Sakarya O."/>
            <person name="Salamov A."/>
            <person name="Schaack S."/>
            <person name="Shapiro H."/>
            <person name="Shiga Y."/>
            <person name="Skalitzky C."/>
            <person name="Smith Z."/>
            <person name="Souvorov A."/>
            <person name="Sung W."/>
            <person name="Tang Z."/>
            <person name="Tsuchiya D."/>
            <person name="Tu H."/>
            <person name="Vos H."/>
            <person name="Wang M."/>
            <person name="Wolf Y.I."/>
            <person name="Yamagata H."/>
            <person name="Yamada T."/>
            <person name="Ye Y."/>
            <person name="Shaw J.R."/>
            <person name="Andrews J."/>
            <person name="Crease T.J."/>
            <person name="Tang H."/>
            <person name="Lucas S.M."/>
            <person name="Robertson H.M."/>
            <person name="Bork P."/>
            <person name="Koonin E.V."/>
            <person name="Zdobnov E.M."/>
            <person name="Grigoriev I.V."/>
            <person name="Lynch M."/>
            <person name="Boore J.L."/>
        </authorList>
    </citation>
    <scope>NUCLEOTIDE SEQUENCE [LARGE SCALE GENOMIC DNA]</scope>
</reference>
<dbReference type="KEGG" id="dpx:DAPPUDRAFT_53804"/>